<comment type="caution">
    <text evidence="1">The sequence shown here is derived from an EMBL/GenBank/DDBJ whole genome shotgun (WGS) entry which is preliminary data.</text>
</comment>
<keyword evidence="2" id="KW-1185">Reference proteome</keyword>
<organism evidence="1 2">
    <name type="scientific">Penicillium freii</name>
    <dbReference type="NCBI Taxonomy" id="48697"/>
    <lineage>
        <taxon>Eukaryota</taxon>
        <taxon>Fungi</taxon>
        <taxon>Dikarya</taxon>
        <taxon>Ascomycota</taxon>
        <taxon>Pezizomycotina</taxon>
        <taxon>Eurotiomycetes</taxon>
        <taxon>Eurotiomycetidae</taxon>
        <taxon>Eurotiales</taxon>
        <taxon>Aspergillaceae</taxon>
        <taxon>Penicillium</taxon>
    </lineage>
</organism>
<protein>
    <submittedName>
        <fullName evidence="1">Uncharacterized protein</fullName>
    </submittedName>
</protein>
<proteinExistence type="predicted"/>
<reference evidence="1 2" key="1">
    <citation type="submission" date="2015-10" db="EMBL/GenBank/DDBJ databases">
        <title>Genome sequencing of Penicillium freii.</title>
        <authorList>
            <person name="Nguyen H.D."/>
            <person name="Visagie C.M."/>
            <person name="Seifert K.A."/>
        </authorList>
    </citation>
    <scope>NUCLEOTIDE SEQUENCE [LARGE SCALE GENOMIC DNA]</scope>
    <source>
        <strain evidence="1 2">DAOM 242723</strain>
    </source>
</reference>
<accession>A0A117NRU4</accession>
<evidence type="ECO:0000313" key="2">
    <source>
        <dbReference type="Proteomes" id="UP000055045"/>
    </source>
</evidence>
<evidence type="ECO:0000313" key="1">
    <source>
        <dbReference type="EMBL" id="KUM65978.1"/>
    </source>
</evidence>
<dbReference type="EMBL" id="LLXE01000016">
    <property type="protein sequence ID" value="KUM65978.1"/>
    <property type="molecule type" value="Genomic_DNA"/>
</dbReference>
<dbReference type="AlphaFoldDB" id="A0A117NRU4"/>
<sequence length="77" mass="8399">MITRRGWYSSDSSPRTILSSKLPLYSAIIHLQTLIMSKPDGDFDMAKVSPPTSAFASSIYFPELCCVGNIAPLTSTN</sequence>
<name>A0A117NRU4_PENFR</name>
<gene>
    <name evidence="1" type="ORF">ACN42_g1057</name>
</gene>
<dbReference type="Proteomes" id="UP000055045">
    <property type="component" value="Unassembled WGS sequence"/>
</dbReference>